<evidence type="ECO:0000313" key="1">
    <source>
        <dbReference type="EMBL" id="CAG8565462.1"/>
    </source>
</evidence>
<keyword evidence="2" id="KW-1185">Reference proteome</keyword>
<comment type="caution">
    <text evidence="1">The sequence shown here is derived from an EMBL/GenBank/DDBJ whole genome shotgun (WGS) entry which is preliminary data.</text>
</comment>
<dbReference type="AlphaFoldDB" id="A0A9N9BGI9"/>
<name>A0A9N9BGI9_FUNMO</name>
<reference evidence="1" key="1">
    <citation type="submission" date="2021-06" db="EMBL/GenBank/DDBJ databases">
        <authorList>
            <person name="Kallberg Y."/>
            <person name="Tangrot J."/>
            <person name="Rosling A."/>
        </authorList>
    </citation>
    <scope>NUCLEOTIDE SEQUENCE</scope>
    <source>
        <strain evidence="1">87-6 pot B 2015</strain>
    </source>
</reference>
<dbReference type="EMBL" id="CAJVPP010001626">
    <property type="protein sequence ID" value="CAG8565462.1"/>
    <property type="molecule type" value="Genomic_DNA"/>
</dbReference>
<proteinExistence type="predicted"/>
<accession>A0A9N9BGI9</accession>
<protein>
    <submittedName>
        <fullName evidence="1">10193_t:CDS:1</fullName>
    </submittedName>
</protein>
<dbReference type="Proteomes" id="UP000789375">
    <property type="component" value="Unassembled WGS sequence"/>
</dbReference>
<evidence type="ECO:0000313" key="2">
    <source>
        <dbReference type="Proteomes" id="UP000789375"/>
    </source>
</evidence>
<gene>
    <name evidence="1" type="ORF">FMOSSE_LOCUS7178</name>
</gene>
<sequence>MKAFSNLVTTRQYAIRFKRFNEAGVEMLLRWLHEKIFPDNSSNVPVKAEIVEIALKYLKHQGLKRKETENFPMFLNLIYKLIWQFYS</sequence>
<organism evidence="1 2">
    <name type="scientific">Funneliformis mosseae</name>
    <name type="common">Endomycorrhizal fungus</name>
    <name type="synonym">Glomus mosseae</name>
    <dbReference type="NCBI Taxonomy" id="27381"/>
    <lineage>
        <taxon>Eukaryota</taxon>
        <taxon>Fungi</taxon>
        <taxon>Fungi incertae sedis</taxon>
        <taxon>Mucoromycota</taxon>
        <taxon>Glomeromycotina</taxon>
        <taxon>Glomeromycetes</taxon>
        <taxon>Glomerales</taxon>
        <taxon>Glomeraceae</taxon>
        <taxon>Funneliformis</taxon>
    </lineage>
</organism>